<dbReference type="NCBIfam" id="NF047352">
    <property type="entry name" value="P_loop_sacsin"/>
    <property type="match status" value="1"/>
</dbReference>
<dbReference type="Pfam" id="PF05168">
    <property type="entry name" value="HEPN"/>
    <property type="match status" value="1"/>
</dbReference>
<feature type="region of interest" description="Disordered" evidence="1">
    <location>
        <begin position="1245"/>
        <end position="1282"/>
    </location>
</feature>
<protein>
    <recommendedName>
        <fullName evidence="2">HEPN domain-containing protein</fullName>
    </recommendedName>
</protein>
<name>A0A8T0BRU6_SILME</name>
<proteinExistence type="predicted"/>
<organism evidence="3 4">
    <name type="scientific">Silurus meridionalis</name>
    <name type="common">Southern catfish</name>
    <name type="synonym">Silurus soldatovi meridionalis</name>
    <dbReference type="NCBI Taxonomy" id="175797"/>
    <lineage>
        <taxon>Eukaryota</taxon>
        <taxon>Metazoa</taxon>
        <taxon>Chordata</taxon>
        <taxon>Craniata</taxon>
        <taxon>Vertebrata</taxon>
        <taxon>Euteleostomi</taxon>
        <taxon>Actinopterygii</taxon>
        <taxon>Neopterygii</taxon>
        <taxon>Teleostei</taxon>
        <taxon>Ostariophysi</taxon>
        <taxon>Siluriformes</taxon>
        <taxon>Siluridae</taxon>
        <taxon>Silurus</taxon>
    </lineage>
</organism>
<dbReference type="InterPro" id="IPR007842">
    <property type="entry name" value="HEPN_dom"/>
</dbReference>
<dbReference type="PROSITE" id="PS50910">
    <property type="entry name" value="HEPN"/>
    <property type="match status" value="1"/>
</dbReference>
<dbReference type="PANTHER" id="PTHR46919:SF2">
    <property type="entry name" value="SACSIN"/>
    <property type="match status" value="1"/>
</dbReference>
<evidence type="ECO:0000259" key="2">
    <source>
        <dbReference type="PROSITE" id="PS50910"/>
    </source>
</evidence>
<dbReference type="SMART" id="SM00748">
    <property type="entry name" value="HEPN"/>
    <property type="match status" value="1"/>
</dbReference>
<dbReference type="PANTHER" id="PTHR46919">
    <property type="entry name" value="ZINC FINGER, C3HC4 TYPE (RING FINGER) FAMILY PROTEIN"/>
    <property type="match status" value="1"/>
</dbReference>
<dbReference type="Gene3D" id="1.20.120.330">
    <property type="entry name" value="Nucleotidyltransferases domain 2"/>
    <property type="match status" value="1"/>
</dbReference>
<evidence type="ECO:0000313" key="3">
    <source>
        <dbReference type="EMBL" id="KAF7709113.1"/>
    </source>
</evidence>
<dbReference type="InterPro" id="IPR036890">
    <property type="entry name" value="HATPase_C_sf"/>
</dbReference>
<evidence type="ECO:0000313" key="4">
    <source>
        <dbReference type="Proteomes" id="UP000606274"/>
    </source>
</evidence>
<dbReference type="InterPro" id="IPR001623">
    <property type="entry name" value="DnaJ_domain"/>
</dbReference>
<dbReference type="EMBL" id="JABFDY010000003">
    <property type="protein sequence ID" value="KAF7709113.1"/>
    <property type="molecule type" value="Genomic_DNA"/>
</dbReference>
<dbReference type="InterPro" id="IPR058210">
    <property type="entry name" value="SACS/Nov_dom"/>
</dbReference>
<dbReference type="Gene3D" id="3.30.565.10">
    <property type="entry name" value="Histidine kinase-like ATPase, C-terminal domain"/>
    <property type="match status" value="1"/>
</dbReference>
<dbReference type="Proteomes" id="UP000606274">
    <property type="component" value="Unassembled WGS sequence"/>
</dbReference>
<dbReference type="Pfam" id="PF25794">
    <property type="entry name" value="SACS"/>
    <property type="match status" value="2"/>
</dbReference>
<comment type="caution">
    <text evidence="3">The sequence shown here is derived from an EMBL/GenBank/DDBJ whole genome shotgun (WGS) entry which is preliminary data.</text>
</comment>
<dbReference type="SUPFAM" id="SSF46565">
    <property type="entry name" value="Chaperone J-domain"/>
    <property type="match status" value="1"/>
</dbReference>
<keyword evidence="4" id="KW-1185">Reference proteome</keyword>
<feature type="compositionally biased region" description="Low complexity" evidence="1">
    <location>
        <begin position="1245"/>
        <end position="1276"/>
    </location>
</feature>
<dbReference type="CDD" id="cd06257">
    <property type="entry name" value="DnaJ"/>
    <property type="match status" value="1"/>
</dbReference>
<dbReference type="InterPro" id="IPR036869">
    <property type="entry name" value="J_dom_sf"/>
</dbReference>
<gene>
    <name evidence="3" type="ORF">HF521_015963</name>
</gene>
<dbReference type="SUPFAM" id="SSF81593">
    <property type="entry name" value="Nucleotidyltransferase substrate binding subunit/domain"/>
    <property type="match status" value="1"/>
</dbReference>
<sequence length="1540" mass="177222">MDTIRTVRRRNAFGATAPPFTDYLKEILRRYPDGGQILKELIQNADDAGASKTVFVHDERRYGTDSVWTQALGKYQGPALYAFNDADFTEDDWVGIQRAGRSIKHDDPTKVGRFGIGFNSVYHVTDLPCVFSSKHLAIFDPQKLMFDDEREGYRWSLDDEEDRKHILKFKDQFKPFQDIINLVFNGSCTWDKIINEHYFKGTLFRFPLRDEASEISDNLYDSKKATQLFDSFIPDADISVLFLRSVSSISLLHIDSNGSVTIRMKVSTSSPTSPLQQTDDFRGNYVQGKTSFKTVSCSSPGQDETTTKWLVTACRLAEGHVPDIDKLADKLSFYPQVDVAFHCDEDGAGSSGRLSCFLPLPNNETNRTGLPIHINACFGLTDNRRYIKWQEEDQKNDESAEWNELLMKEVLPHVYLKILQDSVKLSKKSVLPVSAVYKLWPNLKETQHSPRWHKVAVDLFQQLFPNQEIFSLAKNENKWVAASEAVFPADTDTDIMSAVFHLLIEEGENLVTVPEHVLLSIKETFPNPDSLEWVTPSFVRSVLHRNNIKSVAKDKKLSILEYVLSDGRYEELNGLQLLPLSDGSFRAFTNQEEDTVLIDNEKFSRVLLPFCKDRFLPEDLNSSTVHHLRHIAMTNSKLYQLINLDANNNEFVSPREVVLTYPAELDLSLYIKKVPEEFLQYDELLREFGVKETLADEEIEAILSDIKENIDDRIPPYGEPSELKMSIAILDWMRKNEKNLKDTTPVPVMAQNQNFTLQPLKTTVFCDISDDGLNDLQQDKEEFYVIHEEVLPVTAKWLKIPFLSTRILKPQIIVDEEEYEGIEQCGQTEPITLRIKNILKEYDDENDIFKELLQNAEDAGAITCRFMLDFRVHPTEGLIDEGMALCNGPCLWAFNNELFSEEDWKNIVRANRLENSLKTKLKLLVNLNQCHLTDDPYEHQKLLQLLPKQSQPKLLSGVISVNLVGGQVEHCDYGSSCEFSGWFQKRLSSREFLHGLMCLIREQSKGTISQTEAAHMCESTFGKIQIVCCQALHTELLLNHQPLEGTAMETQVYVKKQEDECVFYLKHNDNMALKVVNEVNMYLTKEINALLENILNLLTLPILGHLLLCENMEDVERALEQHGVRNTVSDEKGLGFRPNPGTPIQEEWHDSLDMDPLNSFEKGEYVGFCKDELENEYVFAIVVECLDKHPGETRRNPSRYRMQIGDEKFIDVSSLDLYQFKREKRSAPYGNSTCTDFFQLLSQSESSQSESSQSEPSQSEPSDSKSSLSEPSPKKSVPQTLEEAKIEIDQSLEQIWKMSDEDKSKAIRRLYLRWHPDKNPDKMELSTEAFKYLMNRIDELQQGKSKCNTSTQSNTTHSYNFRDFYEKWNYEAKSHKRGRERFYRNNFRQQYNFWSYFQETPRPNKEEAKRWYRQAECDLNAAQNDTGCNVYPEWCLFKVHQAVEKALIATEFRRNGQHPGTTFTITCLAQKISKYATYLNDLPNIVSYLKSIGVDAKRTQYPNFYPPPHIPNDGFNTEDAQEAVNIATKLLEKLNNYITI</sequence>
<reference evidence="3" key="1">
    <citation type="submission" date="2020-08" db="EMBL/GenBank/DDBJ databases">
        <title>Chromosome-level assembly of Southern catfish (Silurus meridionalis) provides insights into visual adaptation to the nocturnal and benthic lifestyles.</title>
        <authorList>
            <person name="Zhang Y."/>
            <person name="Wang D."/>
            <person name="Peng Z."/>
        </authorList>
    </citation>
    <scope>NUCLEOTIDE SEQUENCE</scope>
    <source>
        <strain evidence="3">SWU-2019-XX</strain>
        <tissue evidence="3">Muscle</tissue>
    </source>
</reference>
<feature type="domain" description="HEPN" evidence="2">
    <location>
        <begin position="1412"/>
        <end position="1530"/>
    </location>
</feature>
<dbReference type="Gene3D" id="1.10.287.110">
    <property type="entry name" value="DnaJ domain"/>
    <property type="match status" value="1"/>
</dbReference>
<evidence type="ECO:0000256" key="1">
    <source>
        <dbReference type="SAM" id="MobiDB-lite"/>
    </source>
</evidence>
<accession>A0A8T0BRU6</accession>
<dbReference type="SUPFAM" id="SSF55874">
    <property type="entry name" value="ATPase domain of HSP90 chaperone/DNA topoisomerase II/histidine kinase"/>
    <property type="match status" value="1"/>
</dbReference>